<evidence type="ECO:0000256" key="3">
    <source>
        <dbReference type="ARBA" id="ARBA00022989"/>
    </source>
</evidence>
<evidence type="ECO:0000256" key="2">
    <source>
        <dbReference type="ARBA" id="ARBA00022692"/>
    </source>
</evidence>
<sequence length="99" mass="10709">MSRDPGLQPERTRLAWRRTLLALTGVTVLELRLAFTGDRGDALLAGVAVAGWLTVLGLDWRRATGTGTRRGHRWSFPLTALAAAGLALLGVLHVLRGLR</sequence>
<reference evidence="8" key="1">
    <citation type="submission" date="2016-06" db="EMBL/GenBank/DDBJ databases">
        <authorList>
            <person name="Varghese N."/>
            <person name="Submissions Spin"/>
        </authorList>
    </citation>
    <scope>NUCLEOTIDE SEQUENCE [LARGE SCALE GENOMIC DNA]</scope>
    <source>
        <strain evidence="8">DSM 44815</strain>
    </source>
</reference>
<evidence type="ECO:0000313" key="7">
    <source>
        <dbReference type="EMBL" id="SBT52903.1"/>
    </source>
</evidence>
<evidence type="ECO:0000256" key="1">
    <source>
        <dbReference type="ARBA" id="ARBA00004127"/>
    </source>
</evidence>
<gene>
    <name evidence="7" type="ORF">GA0070611_5852</name>
</gene>
<feature type="transmembrane region" description="Helical" evidence="5">
    <location>
        <begin position="74"/>
        <end position="95"/>
    </location>
</feature>
<dbReference type="GO" id="GO:0012505">
    <property type="term" value="C:endomembrane system"/>
    <property type="evidence" value="ECO:0007669"/>
    <property type="project" value="UniProtKB-SubCell"/>
</dbReference>
<feature type="domain" description="DUF202" evidence="6">
    <location>
        <begin position="4"/>
        <end position="64"/>
    </location>
</feature>
<evidence type="ECO:0000259" key="6">
    <source>
        <dbReference type="Pfam" id="PF02656"/>
    </source>
</evidence>
<protein>
    <recommendedName>
        <fullName evidence="6">DUF202 domain-containing protein</fullName>
    </recommendedName>
</protein>
<accession>A0A1A9A9X1</accession>
<evidence type="ECO:0000313" key="8">
    <source>
        <dbReference type="Proteomes" id="UP000199385"/>
    </source>
</evidence>
<comment type="subcellular location">
    <subcellularLocation>
        <location evidence="1">Endomembrane system</location>
        <topology evidence="1">Multi-pass membrane protein</topology>
    </subcellularLocation>
</comment>
<keyword evidence="4 5" id="KW-0472">Membrane</keyword>
<dbReference type="InterPro" id="IPR003807">
    <property type="entry name" value="DUF202"/>
</dbReference>
<dbReference type="EMBL" id="LT594323">
    <property type="protein sequence ID" value="SBT52903.1"/>
    <property type="molecule type" value="Genomic_DNA"/>
</dbReference>
<dbReference type="Pfam" id="PF02656">
    <property type="entry name" value="DUF202"/>
    <property type="match status" value="1"/>
</dbReference>
<keyword evidence="2 5" id="KW-0812">Transmembrane</keyword>
<dbReference type="STRING" id="261654.GA0070611_5852"/>
<dbReference type="Proteomes" id="UP000199385">
    <property type="component" value="Chromosome I"/>
</dbReference>
<organism evidence="7 8">
    <name type="scientific">Micromonospora auratinigra</name>
    <dbReference type="NCBI Taxonomy" id="261654"/>
    <lineage>
        <taxon>Bacteria</taxon>
        <taxon>Bacillati</taxon>
        <taxon>Actinomycetota</taxon>
        <taxon>Actinomycetes</taxon>
        <taxon>Micromonosporales</taxon>
        <taxon>Micromonosporaceae</taxon>
        <taxon>Micromonospora</taxon>
    </lineage>
</organism>
<dbReference type="PATRIC" id="fig|261654.4.peg.5924"/>
<dbReference type="AlphaFoldDB" id="A0A1A9A9X1"/>
<evidence type="ECO:0000256" key="5">
    <source>
        <dbReference type="SAM" id="Phobius"/>
    </source>
</evidence>
<proteinExistence type="predicted"/>
<evidence type="ECO:0000256" key="4">
    <source>
        <dbReference type="ARBA" id="ARBA00023136"/>
    </source>
</evidence>
<keyword evidence="8" id="KW-1185">Reference proteome</keyword>
<dbReference type="RefSeq" id="WP_091671455.1">
    <property type="nucleotide sequence ID" value="NZ_LT594323.1"/>
</dbReference>
<feature type="transmembrane region" description="Helical" evidence="5">
    <location>
        <begin position="43"/>
        <end position="62"/>
    </location>
</feature>
<name>A0A1A9A9X1_9ACTN</name>
<keyword evidence="3 5" id="KW-1133">Transmembrane helix</keyword>